<accession>A0A1R1XAB6</accession>
<sequence>MAIWDSLRAHQKR</sequence>
<dbReference type="Proteomes" id="UP000187429">
    <property type="component" value="Unassembled WGS sequence"/>
</dbReference>
<proteinExistence type="predicted"/>
<organism evidence="1 2">
    <name type="scientific">Smittium culicis</name>
    <dbReference type="NCBI Taxonomy" id="133412"/>
    <lineage>
        <taxon>Eukaryota</taxon>
        <taxon>Fungi</taxon>
        <taxon>Fungi incertae sedis</taxon>
        <taxon>Zoopagomycota</taxon>
        <taxon>Kickxellomycotina</taxon>
        <taxon>Harpellomycetes</taxon>
        <taxon>Harpellales</taxon>
        <taxon>Legeriomycetaceae</taxon>
        <taxon>Smittium</taxon>
    </lineage>
</organism>
<name>A0A1R1XAB6_9FUNG</name>
<comment type="caution">
    <text evidence="1">The sequence shown here is derived from an EMBL/GenBank/DDBJ whole genome shotgun (WGS) entry which is preliminary data.</text>
</comment>
<protein>
    <submittedName>
        <fullName evidence="1">Uncharacterized protein</fullName>
    </submittedName>
</protein>
<dbReference type="EMBL" id="LSSM01005989">
    <property type="protein sequence ID" value="OMJ11574.1"/>
    <property type="molecule type" value="Genomic_DNA"/>
</dbReference>
<keyword evidence="2" id="KW-1185">Reference proteome</keyword>
<gene>
    <name evidence="1" type="ORF">AYI69_g9781</name>
</gene>
<reference evidence="2" key="1">
    <citation type="submission" date="2017-01" db="EMBL/GenBank/DDBJ databases">
        <authorList>
            <person name="Wang Y."/>
            <person name="White M."/>
            <person name="Kvist S."/>
            <person name="Moncalvo J.-M."/>
        </authorList>
    </citation>
    <scope>NUCLEOTIDE SEQUENCE [LARGE SCALE GENOMIC DNA]</scope>
    <source>
        <strain evidence="2">ID-206-W2</strain>
    </source>
</reference>
<evidence type="ECO:0000313" key="1">
    <source>
        <dbReference type="EMBL" id="OMJ11574.1"/>
    </source>
</evidence>
<feature type="non-terminal residue" evidence="1">
    <location>
        <position position="13"/>
    </location>
</feature>
<evidence type="ECO:0000313" key="2">
    <source>
        <dbReference type="Proteomes" id="UP000187429"/>
    </source>
</evidence>